<sequence length="249" mass="26294">MNKTFKLLLACVPALFIAACGGDDDIDDKLDIADPQVRLVHAVPAGPNVSLFRDNVAQSAAVTNVPYAGASNYFDVDTSSATWSVRTTVGNVDIGSSLFEATRGNRYTLMAVPGAGATTEVLNIRDPYNKNLTSDKGRVRVVNAAFNQINIDAYIFEPTVDTGASTVTPNFPAVAYRAAYPATGNDSVEFEAGNKAYSLTLTAAGTKTPVFRAPITMANDADLLVVVLPDRVLLVTNAATPATELTNTL</sequence>
<evidence type="ECO:0000313" key="2">
    <source>
        <dbReference type="Proteomes" id="UP000193427"/>
    </source>
</evidence>
<organism evidence="1 2">
    <name type="scientific">Piscinibacter gummiphilus</name>
    <dbReference type="NCBI Taxonomy" id="946333"/>
    <lineage>
        <taxon>Bacteria</taxon>
        <taxon>Pseudomonadati</taxon>
        <taxon>Pseudomonadota</taxon>
        <taxon>Betaproteobacteria</taxon>
        <taxon>Burkholderiales</taxon>
        <taxon>Sphaerotilaceae</taxon>
        <taxon>Piscinibacter</taxon>
    </lineage>
</organism>
<dbReference type="KEGG" id="rgu:A4W93_23030"/>
<dbReference type="RefSeq" id="WP_085752855.1">
    <property type="nucleotide sequence ID" value="NZ_BSPR01000020.1"/>
</dbReference>
<name>A0A1W6LE80_9BURK</name>
<accession>A0A1W6LE80</accession>
<dbReference type="EMBL" id="CP015118">
    <property type="protein sequence ID" value="ARN22550.1"/>
    <property type="molecule type" value="Genomic_DNA"/>
</dbReference>
<dbReference type="PROSITE" id="PS51257">
    <property type="entry name" value="PROKAR_LIPOPROTEIN"/>
    <property type="match status" value="1"/>
</dbReference>
<dbReference type="OrthoDB" id="8969492at2"/>
<dbReference type="STRING" id="946333.A4W93_23030"/>
<proteinExistence type="predicted"/>
<protein>
    <submittedName>
        <fullName evidence="1">Uncharacterized protein</fullName>
    </submittedName>
</protein>
<dbReference type="AlphaFoldDB" id="A0A1W6LE80"/>
<gene>
    <name evidence="1" type="ORF">A4W93_23030</name>
</gene>
<dbReference type="Proteomes" id="UP000193427">
    <property type="component" value="Chromosome"/>
</dbReference>
<reference evidence="1 2" key="1">
    <citation type="submission" date="2016-04" db="EMBL/GenBank/DDBJ databases">
        <title>Complete genome sequence of natural rubber-degrading, novel Gram-negative bacterium, Rhizobacter gummiphilus strain NS21.</title>
        <authorList>
            <person name="Tabata M."/>
            <person name="Kasai D."/>
            <person name="Fukuda M."/>
        </authorList>
    </citation>
    <scope>NUCLEOTIDE SEQUENCE [LARGE SCALE GENOMIC DNA]</scope>
    <source>
        <strain evidence="1 2">NS21</strain>
    </source>
</reference>
<evidence type="ECO:0000313" key="1">
    <source>
        <dbReference type="EMBL" id="ARN22550.1"/>
    </source>
</evidence>
<dbReference type="Pfam" id="PF14344">
    <property type="entry name" value="DUF4397"/>
    <property type="match status" value="1"/>
</dbReference>
<keyword evidence="2" id="KW-1185">Reference proteome</keyword>
<dbReference type="InterPro" id="IPR025510">
    <property type="entry name" value="DUF4397"/>
</dbReference>